<evidence type="ECO:0000256" key="1">
    <source>
        <dbReference type="ARBA" id="ARBA00006754"/>
    </source>
</evidence>
<dbReference type="Pfam" id="PF07905">
    <property type="entry name" value="PucR"/>
    <property type="match status" value="1"/>
</dbReference>
<dbReference type="Gene3D" id="1.10.10.2840">
    <property type="entry name" value="PucR C-terminal helix-turn-helix domain"/>
    <property type="match status" value="1"/>
</dbReference>
<protein>
    <submittedName>
        <fullName evidence="5">Purine catabolism regulatory protein</fullName>
    </submittedName>
</protein>
<proteinExistence type="inferred from homology"/>
<keyword evidence="6" id="KW-1185">Reference proteome</keyword>
<dbReference type="STRING" id="587636.SAMN05216199_0494"/>
<dbReference type="InterPro" id="IPR012914">
    <property type="entry name" value="PucR_dom"/>
</dbReference>
<evidence type="ECO:0000259" key="4">
    <source>
        <dbReference type="Pfam" id="PF17853"/>
    </source>
</evidence>
<feature type="domain" description="PucR C-terminal helix-turn-helix" evidence="3">
    <location>
        <begin position="445"/>
        <end position="501"/>
    </location>
</feature>
<dbReference type="InterPro" id="IPR041522">
    <property type="entry name" value="CdaR_GGDEF"/>
</dbReference>
<dbReference type="InterPro" id="IPR042070">
    <property type="entry name" value="PucR_C-HTH_sf"/>
</dbReference>
<sequence length="511" mass="54451">MPVQLGWLLEQEDLALRLVCGSAEGVEVEWAHAIELQDPSPWLAGGELVLTTGLRLPRTQTEQAAYVERLRAVGIAALAFGVGVRFTAIPAGLRQRCEEVGLPLLEVPLPTPFIAVSQAVAHRLAEEQQHALQRVVAFQQALTRRALREGASGLVGVLGRELDRPVVLLDEHGLVLAASHRAHPLARALAASLRSIPARRAAPGMQRVETPSGAVDLHVLAGRAAPRGWLAVAADPPPSSDERLMVHHAVAVATLQLDQPRELEEARESVGATVLGLLLDDAPADGRLVGHLRHLGFTAREEVRVVVVPTRREAEVSALLQSRLAASAAPHALVRSGTGVVALVRAGDADEVVDAVREVLAEVGEHASAVGVSGPVTPALAADALVQARQASQSARHERVPVGWYDRMALGAVLADATVRGRVRALTRASLAPLTGDGRVGDGDLLRSLQVFLEHNGSWETAARALGVHRHTLRNRMSRVEELTGLSLDVAQHRVVLYLALVTREDEASVP</sequence>
<dbReference type="Pfam" id="PF13556">
    <property type="entry name" value="HTH_30"/>
    <property type="match status" value="1"/>
</dbReference>
<name>A0A1H9XVP8_9MICO</name>
<reference evidence="6" key="1">
    <citation type="submission" date="2016-10" db="EMBL/GenBank/DDBJ databases">
        <authorList>
            <person name="Varghese N."/>
            <person name="Submissions S."/>
        </authorList>
    </citation>
    <scope>NUCLEOTIDE SEQUENCE [LARGE SCALE GENOMIC DNA]</scope>
    <source>
        <strain evidence="6">CGMCC 1.6963</strain>
    </source>
</reference>
<gene>
    <name evidence="5" type="ORF">SAMN05216199_0494</name>
</gene>
<evidence type="ECO:0000313" key="5">
    <source>
        <dbReference type="EMBL" id="SES49743.1"/>
    </source>
</evidence>
<dbReference type="EMBL" id="FOHB01000014">
    <property type="protein sequence ID" value="SES49743.1"/>
    <property type="molecule type" value="Genomic_DNA"/>
</dbReference>
<organism evidence="5 6">
    <name type="scientific">Pedococcus cremeus</name>
    <dbReference type="NCBI Taxonomy" id="587636"/>
    <lineage>
        <taxon>Bacteria</taxon>
        <taxon>Bacillati</taxon>
        <taxon>Actinomycetota</taxon>
        <taxon>Actinomycetes</taxon>
        <taxon>Micrococcales</taxon>
        <taxon>Intrasporangiaceae</taxon>
        <taxon>Pedococcus</taxon>
    </lineage>
</organism>
<dbReference type="InterPro" id="IPR051448">
    <property type="entry name" value="CdaR-like_regulators"/>
</dbReference>
<evidence type="ECO:0000313" key="6">
    <source>
        <dbReference type="Proteomes" id="UP000199019"/>
    </source>
</evidence>
<comment type="similarity">
    <text evidence="1">Belongs to the CdaR family.</text>
</comment>
<feature type="domain" description="Purine catabolism PurC-like" evidence="2">
    <location>
        <begin position="8"/>
        <end position="123"/>
    </location>
</feature>
<dbReference type="InterPro" id="IPR025736">
    <property type="entry name" value="PucR_C-HTH_dom"/>
</dbReference>
<evidence type="ECO:0000259" key="3">
    <source>
        <dbReference type="Pfam" id="PF13556"/>
    </source>
</evidence>
<accession>A0A1H9XVP8</accession>
<feature type="domain" description="CdaR GGDEF-like" evidence="4">
    <location>
        <begin position="287"/>
        <end position="391"/>
    </location>
</feature>
<dbReference type="PANTHER" id="PTHR33744">
    <property type="entry name" value="CARBOHYDRATE DIACID REGULATOR"/>
    <property type="match status" value="1"/>
</dbReference>
<dbReference type="AlphaFoldDB" id="A0A1H9XVP8"/>
<dbReference type="RefSeq" id="WP_091763201.1">
    <property type="nucleotide sequence ID" value="NZ_FOHB01000014.1"/>
</dbReference>
<evidence type="ECO:0000259" key="2">
    <source>
        <dbReference type="Pfam" id="PF07905"/>
    </source>
</evidence>
<dbReference type="OrthoDB" id="8450798at2"/>
<dbReference type="PANTHER" id="PTHR33744:SF1">
    <property type="entry name" value="DNA-BINDING TRANSCRIPTIONAL ACTIVATOR ADER"/>
    <property type="match status" value="1"/>
</dbReference>
<dbReference type="Proteomes" id="UP000199019">
    <property type="component" value="Unassembled WGS sequence"/>
</dbReference>
<dbReference type="Pfam" id="PF17853">
    <property type="entry name" value="GGDEF_2"/>
    <property type="match status" value="1"/>
</dbReference>